<dbReference type="SUPFAM" id="SSF141523">
    <property type="entry name" value="L,D-transpeptidase catalytic domain-like"/>
    <property type="match status" value="1"/>
</dbReference>
<dbReference type="InterPro" id="IPR038063">
    <property type="entry name" value="Transpep_catalytic_dom"/>
</dbReference>
<feature type="active site" description="Proton donor/acceptor" evidence="7">
    <location>
        <position position="181"/>
    </location>
</feature>
<dbReference type="PROSITE" id="PS52029">
    <property type="entry name" value="LD_TPASE"/>
    <property type="match status" value="1"/>
</dbReference>
<dbReference type="PANTHER" id="PTHR36699:SF1">
    <property type="entry name" value="L,D-TRANSPEPTIDASE YAFK-RELATED"/>
    <property type="match status" value="1"/>
</dbReference>
<dbReference type="GO" id="GO:0008360">
    <property type="term" value="P:regulation of cell shape"/>
    <property type="evidence" value="ECO:0007669"/>
    <property type="project" value="UniProtKB-UniRule"/>
</dbReference>
<feature type="active site" description="Nucleophile" evidence="7">
    <location>
        <position position="189"/>
    </location>
</feature>
<dbReference type="GO" id="GO:0009252">
    <property type="term" value="P:peptidoglycan biosynthetic process"/>
    <property type="evidence" value="ECO:0007669"/>
    <property type="project" value="UniProtKB-KW"/>
</dbReference>
<dbReference type="GO" id="GO:0004180">
    <property type="term" value="F:carboxypeptidase activity"/>
    <property type="evidence" value="ECO:0007669"/>
    <property type="project" value="UniProtKB-ARBA"/>
</dbReference>
<sequence length="273" mass="31046">MNKSRLWKVLASCCLLSGLFLQNASAQESHTVEPRTIVLKRNAQDAANIIGVSSTQSIPESRLAFKAMEQYTPTLERQLNAQGLKLGDPILLRIFKVPALLEVWVKKGNQYVLFKTYNICQFSGKLGPKLKNGDRQSPEGFYNVPASALNPKSSYYLSFNLGYPNEYDRFHGRTGSLLMVHGECASVGCYAMTNSRISEIYTLMYRAFKNGQKEVQVQAYPFALTDNNMRKMQRHSSYRFWLNLKEGYDLFATNHKMLTVTVDGTGKYRFRSN</sequence>
<comment type="pathway">
    <text evidence="1 7">Cell wall biogenesis; peptidoglycan biosynthesis.</text>
</comment>
<feature type="signal peptide" evidence="8">
    <location>
        <begin position="1"/>
        <end position="26"/>
    </location>
</feature>
<keyword evidence="8" id="KW-0732">Signal</keyword>
<keyword evidence="3" id="KW-0808">Transferase</keyword>
<keyword evidence="6 7" id="KW-0961">Cell wall biogenesis/degradation</keyword>
<evidence type="ECO:0000256" key="5">
    <source>
        <dbReference type="ARBA" id="ARBA00022984"/>
    </source>
</evidence>
<dbReference type="AlphaFoldDB" id="A0A3Q9JKE7"/>
<evidence type="ECO:0000256" key="6">
    <source>
        <dbReference type="ARBA" id="ARBA00023316"/>
    </source>
</evidence>
<evidence type="ECO:0000313" key="11">
    <source>
        <dbReference type="Proteomes" id="UP000273143"/>
    </source>
</evidence>
<evidence type="ECO:0000259" key="9">
    <source>
        <dbReference type="PROSITE" id="PS52029"/>
    </source>
</evidence>
<reference evidence="11" key="1">
    <citation type="submission" date="2018-06" db="EMBL/GenBank/DDBJ databases">
        <title>Complete genome of Pseudomonas insecticola strain QZS01.</title>
        <authorList>
            <person name="Wang J."/>
            <person name="Su Q."/>
        </authorList>
    </citation>
    <scope>NUCLEOTIDE SEQUENCE [LARGE SCALE GENOMIC DNA]</scope>
    <source>
        <strain evidence="11">QZS01</strain>
    </source>
</reference>
<feature type="domain" description="L,D-TPase catalytic" evidence="9">
    <location>
        <begin position="90"/>
        <end position="220"/>
    </location>
</feature>
<dbReference type="GO" id="GO:0071555">
    <property type="term" value="P:cell wall organization"/>
    <property type="evidence" value="ECO:0007669"/>
    <property type="project" value="UniProtKB-UniRule"/>
</dbReference>
<dbReference type="GO" id="GO:0016740">
    <property type="term" value="F:transferase activity"/>
    <property type="evidence" value="ECO:0007669"/>
    <property type="project" value="UniProtKB-KW"/>
</dbReference>
<evidence type="ECO:0000313" key="10">
    <source>
        <dbReference type="EMBL" id="AZS49826.1"/>
    </source>
</evidence>
<dbReference type="Pfam" id="PF03734">
    <property type="entry name" value="YkuD"/>
    <property type="match status" value="1"/>
</dbReference>
<evidence type="ECO:0000256" key="8">
    <source>
        <dbReference type="SAM" id="SignalP"/>
    </source>
</evidence>
<dbReference type="PANTHER" id="PTHR36699">
    <property type="entry name" value="LD-TRANSPEPTIDASE"/>
    <property type="match status" value="1"/>
</dbReference>
<keyword evidence="4 7" id="KW-0133">Cell shape</keyword>
<dbReference type="KEGG" id="emo:DM558_03090"/>
<keyword evidence="5 7" id="KW-0573">Peptidoglycan synthesis</keyword>
<feature type="chain" id="PRO_5018695774" evidence="8">
    <location>
        <begin position="27"/>
        <end position="273"/>
    </location>
</feature>
<dbReference type="EMBL" id="CP029822">
    <property type="protein sequence ID" value="AZS49826.1"/>
    <property type="molecule type" value="Genomic_DNA"/>
</dbReference>
<evidence type="ECO:0000256" key="4">
    <source>
        <dbReference type="ARBA" id="ARBA00022960"/>
    </source>
</evidence>
<dbReference type="InterPro" id="IPR005490">
    <property type="entry name" value="LD_TPept_cat_dom"/>
</dbReference>
<evidence type="ECO:0000256" key="3">
    <source>
        <dbReference type="ARBA" id="ARBA00022679"/>
    </source>
</evidence>
<proteinExistence type="inferred from homology"/>
<keyword evidence="11" id="KW-1185">Reference proteome</keyword>
<comment type="similarity">
    <text evidence="2">Belongs to the YkuD family.</text>
</comment>
<organism evidence="10 11">
    <name type="scientific">Entomomonas moraniae</name>
    <dbReference type="NCBI Taxonomy" id="2213226"/>
    <lineage>
        <taxon>Bacteria</taxon>
        <taxon>Pseudomonadati</taxon>
        <taxon>Pseudomonadota</taxon>
        <taxon>Gammaproteobacteria</taxon>
        <taxon>Pseudomonadales</taxon>
        <taxon>Pseudomonadaceae</taxon>
        <taxon>Entomomonas</taxon>
    </lineage>
</organism>
<dbReference type="RefSeq" id="WP_127162001.1">
    <property type="nucleotide sequence ID" value="NZ_CP029822.1"/>
</dbReference>
<evidence type="ECO:0000256" key="1">
    <source>
        <dbReference type="ARBA" id="ARBA00004752"/>
    </source>
</evidence>
<protein>
    <submittedName>
        <fullName evidence="10">2-dehydro-3-deoxyphosphooctonate aldolase</fullName>
    </submittedName>
</protein>
<accession>A0A3Q9JKE7</accession>
<gene>
    <name evidence="10" type="ORF">DM558_03090</name>
</gene>
<evidence type="ECO:0000256" key="2">
    <source>
        <dbReference type="ARBA" id="ARBA00005992"/>
    </source>
</evidence>
<evidence type="ECO:0000256" key="7">
    <source>
        <dbReference type="PROSITE-ProRule" id="PRU01373"/>
    </source>
</evidence>
<dbReference type="Proteomes" id="UP000273143">
    <property type="component" value="Chromosome"/>
</dbReference>
<name>A0A3Q9JKE7_9GAMM</name>